<reference evidence="6" key="2">
    <citation type="submission" date="2013-10" db="EMBL/GenBank/DDBJ databases">
        <authorList>
            <person name="Aslett M."/>
        </authorList>
    </citation>
    <scope>NUCLEOTIDE SEQUENCE [LARGE SCALE GENOMIC DNA]</scope>
    <source>
        <strain evidence="6">Houghton</strain>
    </source>
</reference>
<feature type="domain" description="Ribonuclease PIN" evidence="5">
    <location>
        <begin position="106"/>
        <end position="194"/>
    </location>
</feature>
<proteinExistence type="predicted"/>
<dbReference type="Gene3D" id="3.40.50.1010">
    <property type="entry name" value="5'-nuclease"/>
    <property type="match status" value="1"/>
</dbReference>
<dbReference type="InterPro" id="IPR033411">
    <property type="entry name" value="Ribonuclease_PIN"/>
</dbReference>
<dbReference type="GO" id="GO:0046872">
    <property type="term" value="F:metal ion binding"/>
    <property type="evidence" value="ECO:0007669"/>
    <property type="project" value="UniProtKB-KW"/>
</dbReference>
<keyword evidence="2" id="KW-0479">Metal-binding</keyword>
<name>U6G668_9EIME</name>
<dbReference type="GO" id="GO:0030490">
    <property type="term" value="P:maturation of SSU-rRNA"/>
    <property type="evidence" value="ECO:0007669"/>
    <property type="project" value="TreeGrafter"/>
</dbReference>
<evidence type="ECO:0000313" key="6">
    <source>
        <dbReference type="EMBL" id="CDI75660.1"/>
    </source>
</evidence>
<dbReference type="PANTHER" id="PTHR12814">
    <property type="entry name" value="RNA-BINDING PROTEIN NOB1"/>
    <property type="match status" value="1"/>
</dbReference>
<evidence type="ECO:0000256" key="1">
    <source>
        <dbReference type="ARBA" id="ARBA00022722"/>
    </source>
</evidence>
<dbReference type="Pfam" id="PF17146">
    <property type="entry name" value="PIN_6"/>
    <property type="match status" value="1"/>
</dbReference>
<feature type="compositionally biased region" description="Basic and acidic residues" evidence="4">
    <location>
        <begin position="328"/>
        <end position="342"/>
    </location>
</feature>
<dbReference type="GO" id="GO:0004521">
    <property type="term" value="F:RNA endonuclease activity"/>
    <property type="evidence" value="ECO:0007669"/>
    <property type="project" value="TreeGrafter"/>
</dbReference>
<keyword evidence="7" id="KW-1185">Reference proteome</keyword>
<organism evidence="6 7">
    <name type="scientific">Eimeria praecox</name>
    <dbReference type="NCBI Taxonomy" id="51316"/>
    <lineage>
        <taxon>Eukaryota</taxon>
        <taxon>Sar</taxon>
        <taxon>Alveolata</taxon>
        <taxon>Apicomplexa</taxon>
        <taxon>Conoidasida</taxon>
        <taxon>Coccidia</taxon>
        <taxon>Eucoccidiorida</taxon>
        <taxon>Eimeriorina</taxon>
        <taxon>Eimeriidae</taxon>
        <taxon>Eimeria</taxon>
    </lineage>
</organism>
<evidence type="ECO:0000313" key="7">
    <source>
        <dbReference type="Proteomes" id="UP000018201"/>
    </source>
</evidence>
<evidence type="ECO:0000259" key="5">
    <source>
        <dbReference type="Pfam" id="PF17146"/>
    </source>
</evidence>
<feature type="compositionally biased region" description="Basic and acidic residues" evidence="4">
    <location>
        <begin position="255"/>
        <end position="273"/>
    </location>
</feature>
<sequence>MTLPQQPAGAGVAETSPSTPNSQTQKEQSSPTVLSWAERASRAAATVSNSKPPKGPPTGAPKGPSKENPNKGKPPLQRPPADSAAKKTPAPSLPAFAQASKDRPVIVLDAGALMRVDALDRYREKCTFITTAEAAQEVRDAMARQRIESRFLDVHTLEPSAADRSWAEKFADMTGDLPFLSHTDLGLIALTYMLQRTTGQIEHLNTRPPAFEFFNEAALMQKLESGGVGRHAWTLQHSKEANTTSSTAPNSASDTNEKELDPTEQVEENRENESLASDEEDSYDDDDDDDEDDDDDDDMDPEEGWVTEEVLREHLGLAVSNDSNNTKDILKTNDADESKEGDSQELDNTLSKAFNGLDLRADMQQIEDLVSCMTTDFSMQNVLLQMGLKVLAVDGRKIRTVKIWALLCR</sequence>
<accession>U6G668</accession>
<dbReference type="GO" id="GO:0016787">
    <property type="term" value="F:hydrolase activity"/>
    <property type="evidence" value="ECO:0007669"/>
    <property type="project" value="UniProtKB-KW"/>
</dbReference>
<feature type="region of interest" description="Disordered" evidence="4">
    <location>
        <begin position="1"/>
        <end position="97"/>
    </location>
</feature>
<gene>
    <name evidence="6" type="ORF">EPH_0005970</name>
</gene>
<protein>
    <recommendedName>
        <fullName evidence="5">Ribonuclease PIN domain-containing protein</fullName>
    </recommendedName>
</protein>
<dbReference type="AlphaFoldDB" id="U6G668"/>
<dbReference type="CDD" id="cd09876">
    <property type="entry name" value="PIN_Nob1-like"/>
    <property type="match status" value="1"/>
</dbReference>
<dbReference type="OrthoDB" id="446759at2759"/>
<keyword evidence="3" id="KW-0378">Hydrolase</keyword>
<feature type="region of interest" description="Disordered" evidence="4">
    <location>
        <begin position="317"/>
        <end position="345"/>
    </location>
</feature>
<feature type="compositionally biased region" description="Acidic residues" evidence="4">
    <location>
        <begin position="276"/>
        <end position="302"/>
    </location>
</feature>
<evidence type="ECO:0000256" key="2">
    <source>
        <dbReference type="ARBA" id="ARBA00022723"/>
    </source>
</evidence>
<reference evidence="6" key="1">
    <citation type="submission" date="2013-10" db="EMBL/GenBank/DDBJ databases">
        <title>Genomic analysis of the causative agents of coccidiosis in chickens.</title>
        <authorList>
            <person name="Reid A.J."/>
            <person name="Blake D."/>
            <person name="Billington K."/>
            <person name="Browne H."/>
            <person name="Dunn M."/>
            <person name="Hung S."/>
            <person name="Kawahara F."/>
            <person name="Miranda-Saavedra D."/>
            <person name="Mourier T."/>
            <person name="Nagra H."/>
            <person name="Otto T.D."/>
            <person name="Rawlings N."/>
            <person name="Sanchez A."/>
            <person name="Sanders M."/>
            <person name="Subramaniam C."/>
            <person name="Tay Y."/>
            <person name="Dear P."/>
            <person name="Doerig C."/>
            <person name="Gruber A."/>
            <person name="Parkinson J."/>
            <person name="Shirley M."/>
            <person name="Wan K.L."/>
            <person name="Berriman M."/>
            <person name="Tomley F."/>
            <person name="Pain A."/>
        </authorList>
    </citation>
    <scope>NUCLEOTIDE SEQUENCE [LARGE SCALE GENOMIC DNA]</scope>
    <source>
        <strain evidence="6">Houghton</strain>
    </source>
</reference>
<feature type="region of interest" description="Disordered" evidence="4">
    <location>
        <begin position="238"/>
        <end position="302"/>
    </location>
</feature>
<dbReference type="Proteomes" id="UP000018201">
    <property type="component" value="Unassembled WGS sequence"/>
</dbReference>
<evidence type="ECO:0000256" key="3">
    <source>
        <dbReference type="ARBA" id="ARBA00022801"/>
    </source>
</evidence>
<dbReference type="EMBL" id="HG691066">
    <property type="protein sequence ID" value="CDI75660.1"/>
    <property type="molecule type" value="Genomic_DNA"/>
</dbReference>
<feature type="compositionally biased region" description="Polar residues" evidence="4">
    <location>
        <begin position="15"/>
        <end position="33"/>
    </location>
</feature>
<keyword evidence="1" id="KW-0540">Nuclease</keyword>
<dbReference type="InterPro" id="IPR039907">
    <property type="entry name" value="NOB1"/>
</dbReference>
<dbReference type="VEuPathDB" id="ToxoDB:EPH_0005970"/>
<evidence type="ECO:0000256" key="4">
    <source>
        <dbReference type="SAM" id="MobiDB-lite"/>
    </source>
</evidence>
<dbReference type="PANTHER" id="PTHR12814:SF2">
    <property type="entry name" value="RNA-BINDING PROTEIN NOB1"/>
    <property type="match status" value="1"/>
</dbReference>
<feature type="compositionally biased region" description="Low complexity" evidence="4">
    <location>
        <begin position="241"/>
        <end position="254"/>
    </location>
</feature>
<dbReference type="GO" id="GO:0030688">
    <property type="term" value="C:preribosome, small subunit precursor"/>
    <property type="evidence" value="ECO:0007669"/>
    <property type="project" value="TreeGrafter"/>
</dbReference>